<dbReference type="Pfam" id="PF13347">
    <property type="entry name" value="MFS_2"/>
    <property type="match status" value="1"/>
</dbReference>
<organism evidence="3 4">
    <name type="scientific">Tichowtungia aerotolerans</name>
    <dbReference type="NCBI Taxonomy" id="2697043"/>
    <lineage>
        <taxon>Bacteria</taxon>
        <taxon>Pseudomonadati</taxon>
        <taxon>Kiritimatiellota</taxon>
        <taxon>Tichowtungiia</taxon>
        <taxon>Tichowtungiales</taxon>
        <taxon>Tichowtungiaceae</taxon>
        <taxon>Tichowtungia</taxon>
    </lineage>
</organism>
<dbReference type="SUPFAM" id="SSF103473">
    <property type="entry name" value="MFS general substrate transporter"/>
    <property type="match status" value="1"/>
</dbReference>
<protein>
    <submittedName>
        <fullName evidence="3">MFS transporter</fullName>
    </submittedName>
</protein>
<dbReference type="KEGG" id="taer:GT409_10235"/>
<feature type="transmembrane region" description="Helical" evidence="2">
    <location>
        <begin position="83"/>
        <end position="102"/>
    </location>
</feature>
<feature type="transmembrane region" description="Helical" evidence="2">
    <location>
        <begin position="34"/>
        <end position="62"/>
    </location>
</feature>
<reference evidence="3 4" key="1">
    <citation type="submission" date="2020-01" db="EMBL/GenBank/DDBJ databases">
        <title>Ponticoccus aerotolerans gen. nov., sp. nov., an anaerobic bacterium and proposal of Ponticoccusceae fam. nov., Ponticoccusles ord. nov. and Ponticoccuse classis nov. in the phylum Kiritimatiellaeota.</title>
        <authorList>
            <person name="Zhou L.Y."/>
            <person name="Du Z.J."/>
        </authorList>
    </citation>
    <scope>NUCLEOTIDE SEQUENCE [LARGE SCALE GENOMIC DNA]</scope>
    <source>
        <strain evidence="3 4">S-5007</strain>
    </source>
</reference>
<feature type="transmembrane region" description="Helical" evidence="2">
    <location>
        <begin position="445"/>
        <end position="467"/>
    </location>
</feature>
<comment type="similarity">
    <text evidence="1">Belongs to the sodium:galactoside symporter (TC 2.A.2) family.</text>
</comment>
<feature type="transmembrane region" description="Helical" evidence="2">
    <location>
        <begin position="400"/>
        <end position="425"/>
    </location>
</feature>
<dbReference type="AlphaFoldDB" id="A0A6P1M7H5"/>
<feature type="transmembrane region" description="Helical" evidence="2">
    <location>
        <begin position="195"/>
        <end position="215"/>
    </location>
</feature>
<keyword evidence="2" id="KW-0812">Transmembrane</keyword>
<feature type="transmembrane region" description="Helical" evidence="2">
    <location>
        <begin position="108"/>
        <end position="132"/>
    </location>
</feature>
<dbReference type="PANTHER" id="PTHR11328">
    <property type="entry name" value="MAJOR FACILITATOR SUPERFAMILY DOMAIN-CONTAINING PROTEIN"/>
    <property type="match status" value="1"/>
</dbReference>
<feature type="transmembrane region" description="Helical" evidence="2">
    <location>
        <begin position="317"/>
        <end position="335"/>
    </location>
</feature>
<evidence type="ECO:0000256" key="1">
    <source>
        <dbReference type="ARBA" id="ARBA00009617"/>
    </source>
</evidence>
<dbReference type="Gene3D" id="1.20.1250.20">
    <property type="entry name" value="MFS general substrate transporter like domains"/>
    <property type="match status" value="2"/>
</dbReference>
<evidence type="ECO:0000313" key="3">
    <source>
        <dbReference type="EMBL" id="QHI69811.1"/>
    </source>
</evidence>
<keyword evidence="2" id="KW-1133">Transmembrane helix</keyword>
<sequence length="479" mass="52543">MTHPVKKLSQLGIFKYAVGDGAFSITMNGMNNFAMIYLTQILGLNPGWAGVAISIAIFWDAVTDPVMGHISDNTRTRWGRRHPYVLVGGLLAAISFFMFWTVPQLLGSAGVIFAAALTFNLMVRTALTVYMVPYTALGFEICPDYEDRARLQGVRFFINQLTNFFAGAMAWPFFFKERLNDAGDMVDGSLLASNYNRFAVIMGIVIVVLVSVCCWGTRQFALDNRNEEVRGNNLKAFWVDFLAIFKDRLAVKVFIFFVIAQFAMMLMGTTQMFVYIFYMKFSAVEKSIVHGGGMLAFAFCSLNLAKLVTRFDKKPAGFIGMVLAVFGGLGLLAVFRSGMMNPQQGAFTIFGETIHLSTLVFALLQMCWWGGCGLVVPLASSMIADVAAINEKKTGEQKNASYAAIFTFCSKAAGSIGINICAMLLATAGIVSGAKEQTPEAARNIATLCFICGPIIMISAMVLLRAYPINRNTIKEITE</sequence>
<dbReference type="GO" id="GO:0015293">
    <property type="term" value="F:symporter activity"/>
    <property type="evidence" value="ECO:0007669"/>
    <property type="project" value="InterPro"/>
</dbReference>
<keyword evidence="2" id="KW-0472">Membrane</keyword>
<feature type="transmembrane region" description="Helical" evidence="2">
    <location>
        <begin position="253"/>
        <end position="276"/>
    </location>
</feature>
<evidence type="ECO:0000256" key="2">
    <source>
        <dbReference type="SAM" id="Phobius"/>
    </source>
</evidence>
<feature type="transmembrane region" description="Helical" evidence="2">
    <location>
        <begin position="153"/>
        <end position="175"/>
    </location>
</feature>
<dbReference type="Proteomes" id="UP000464954">
    <property type="component" value="Chromosome"/>
</dbReference>
<dbReference type="EMBL" id="CP047593">
    <property type="protein sequence ID" value="QHI69811.1"/>
    <property type="molecule type" value="Genomic_DNA"/>
</dbReference>
<keyword evidence="4" id="KW-1185">Reference proteome</keyword>
<feature type="transmembrane region" description="Helical" evidence="2">
    <location>
        <begin position="355"/>
        <end position="379"/>
    </location>
</feature>
<name>A0A6P1M7H5_9BACT</name>
<dbReference type="GO" id="GO:0005886">
    <property type="term" value="C:plasma membrane"/>
    <property type="evidence" value="ECO:0007669"/>
    <property type="project" value="TreeGrafter"/>
</dbReference>
<feature type="transmembrane region" description="Helical" evidence="2">
    <location>
        <begin position="288"/>
        <end position="305"/>
    </location>
</feature>
<dbReference type="InterPro" id="IPR039672">
    <property type="entry name" value="MFS_2"/>
</dbReference>
<accession>A0A6P1M7H5</accession>
<dbReference type="PANTHER" id="PTHR11328:SF28">
    <property type="entry name" value="MAJOR FACILITATOR SUPERFAMILY DOMAIN-CONTAINING PROTEIN 12"/>
    <property type="match status" value="1"/>
</dbReference>
<evidence type="ECO:0000313" key="4">
    <source>
        <dbReference type="Proteomes" id="UP000464954"/>
    </source>
</evidence>
<dbReference type="GO" id="GO:0008643">
    <property type="term" value="P:carbohydrate transport"/>
    <property type="evidence" value="ECO:0007669"/>
    <property type="project" value="InterPro"/>
</dbReference>
<proteinExistence type="inferred from homology"/>
<dbReference type="RefSeq" id="WP_160628993.1">
    <property type="nucleotide sequence ID" value="NZ_CP047593.1"/>
</dbReference>
<dbReference type="InterPro" id="IPR036259">
    <property type="entry name" value="MFS_trans_sf"/>
</dbReference>
<gene>
    <name evidence="3" type="ORF">GT409_10235</name>
</gene>